<evidence type="ECO:0000256" key="1">
    <source>
        <dbReference type="SAM" id="SignalP"/>
    </source>
</evidence>
<dbReference type="InterPro" id="IPR021851">
    <property type="entry name" value="DUF3455"/>
</dbReference>
<reference evidence="2" key="1">
    <citation type="submission" date="2002-06" db="EMBL/GenBank/DDBJ databases">
        <title>cDNA cloning and characterization of a novel auxin-responsive gene, Pp-c61 up regulated in Pinus pinaster roots following inoculation with ectomycorrhizal fungi.</title>
        <authorList>
            <person name="Reddy S.M."/>
            <person name="Pandey A.K."/>
            <person name="Melayah D."/>
            <person name="Marmeisse R."/>
            <person name="Gay G."/>
        </authorList>
    </citation>
    <scope>NUCLEOTIDE SEQUENCE</scope>
    <source>
        <tissue evidence="2">Root</tissue>
    </source>
</reference>
<evidence type="ECO:0000313" key="2">
    <source>
        <dbReference type="EMBL" id="CAD35494.1"/>
    </source>
</evidence>
<accession>Q8GU32</accession>
<proteinExistence type="evidence at transcript level"/>
<organism evidence="2">
    <name type="scientific">Pinus pinaster</name>
    <name type="common">Maritime pine</name>
    <dbReference type="NCBI Taxonomy" id="71647"/>
    <lineage>
        <taxon>Eukaryota</taxon>
        <taxon>Viridiplantae</taxon>
        <taxon>Streptophyta</taxon>
        <taxon>Embryophyta</taxon>
        <taxon>Tracheophyta</taxon>
        <taxon>Spermatophyta</taxon>
        <taxon>Pinopsida</taxon>
        <taxon>Pinidae</taxon>
        <taxon>Conifers I</taxon>
        <taxon>Pinales</taxon>
        <taxon>Pinaceae</taxon>
        <taxon>Pinus</taxon>
        <taxon>Pinus subgen. Pinus</taxon>
    </lineage>
</organism>
<dbReference type="Pfam" id="PF11937">
    <property type="entry name" value="DUF3455"/>
    <property type="match status" value="1"/>
</dbReference>
<dbReference type="PANTHER" id="PTHR35567">
    <property type="entry name" value="MALATE DEHYDROGENASE (AFU_ORTHOLOGUE AFUA_2G13800)"/>
    <property type="match status" value="1"/>
</dbReference>
<feature type="chain" id="PRO_5004306330" evidence="1">
    <location>
        <begin position="26"/>
        <end position="355"/>
    </location>
</feature>
<dbReference type="AlphaFoldDB" id="Q8GU32"/>
<dbReference type="EMBL" id="AJ490522">
    <property type="protein sequence ID" value="CAD35494.1"/>
    <property type="molecule type" value="mRNA"/>
</dbReference>
<name>Q8GU32_PINPS</name>
<dbReference type="PANTHER" id="PTHR35567:SF12">
    <property type="match status" value="1"/>
</dbReference>
<protein>
    <submittedName>
        <fullName evidence="2">Putative auxin induced cell wall protein</fullName>
    </submittedName>
</protein>
<feature type="signal peptide" evidence="1">
    <location>
        <begin position="1"/>
        <end position="25"/>
    </location>
</feature>
<sequence length="355" mass="38600">MGSVLKMQFVALVCLVLLNINTCNGVTPSLEPPQGNSLKLKSRTYEGKYVYQCKNGTWVPVSASAMLVNISDSKISLGNYSFEYSAAEPKLVGTWYLRNDDADAAESGSVTSIVAGNEIASRAGSDSGSIKQVIAEASFHKSFGTAYRVSYIQRLNTKGGLPPLNKSKYCSENSPVIVPFEAEFWFYTQDTIPPLAPATIAVPASDRAVVEGFFCEGIIDYSYDGSQWQRKNMHGKLYLVPGGDEVGSFHMSDKPDGHGGRFYLETYNPNGWQVVGKIISHPVKVEDDSIPWSLFKITSSSGNVSLVGPFSYYTMVGTRGGVPPVPSNVTKKGASWAGVFSCQFWTYKPCSPPFC</sequence>
<gene>
    <name evidence="2" type="primary">c61</name>
</gene>
<keyword evidence="1" id="KW-0732">Signal</keyword>